<evidence type="ECO:0000313" key="3">
    <source>
        <dbReference type="Proteomes" id="UP000280307"/>
    </source>
</evidence>
<name>A0A426U3I4_9CHLR</name>
<sequence length="103" mass="11537">MVTKSPPYLMWYDDSPRISTVNKIEDAIAAYSERFGGVQPTVVLVNDEDLTSMEGVEVRGATNVRRNTFWVGREDGLVPERPMPTSQPTAPRPTDRKTKGAKR</sequence>
<dbReference type="EMBL" id="RSAS01000276">
    <property type="protein sequence ID" value="RRR74414.1"/>
    <property type="molecule type" value="Genomic_DNA"/>
</dbReference>
<feature type="compositionally biased region" description="Basic and acidic residues" evidence="1">
    <location>
        <begin position="93"/>
        <end position="103"/>
    </location>
</feature>
<dbReference type="Proteomes" id="UP000280307">
    <property type="component" value="Unassembled WGS sequence"/>
</dbReference>
<accession>A0A426U3I4</accession>
<reference evidence="2 3" key="1">
    <citation type="submission" date="2018-12" db="EMBL/GenBank/DDBJ databases">
        <title>Genome Sequence of Candidatus Viridilinea halotolerans isolated from saline sulfide-rich spring.</title>
        <authorList>
            <person name="Grouzdev D.S."/>
            <person name="Burganskaya E.I."/>
            <person name="Krutkina M.S."/>
            <person name="Sukhacheva M.V."/>
            <person name="Gorlenko V.M."/>
        </authorList>
    </citation>
    <scope>NUCLEOTIDE SEQUENCE [LARGE SCALE GENOMIC DNA]</scope>
    <source>
        <strain evidence="2">Chok-6</strain>
    </source>
</reference>
<evidence type="ECO:0000256" key="1">
    <source>
        <dbReference type="SAM" id="MobiDB-lite"/>
    </source>
</evidence>
<proteinExistence type="predicted"/>
<organism evidence="2 3">
    <name type="scientific">Candidatus Viridilinea halotolerans</name>
    <dbReference type="NCBI Taxonomy" id="2491704"/>
    <lineage>
        <taxon>Bacteria</taxon>
        <taxon>Bacillati</taxon>
        <taxon>Chloroflexota</taxon>
        <taxon>Chloroflexia</taxon>
        <taxon>Chloroflexales</taxon>
        <taxon>Chloroflexineae</taxon>
        <taxon>Oscillochloridaceae</taxon>
        <taxon>Candidatus Viridilinea</taxon>
    </lineage>
</organism>
<evidence type="ECO:0000313" key="2">
    <source>
        <dbReference type="EMBL" id="RRR74414.1"/>
    </source>
</evidence>
<feature type="region of interest" description="Disordered" evidence="1">
    <location>
        <begin position="73"/>
        <end position="103"/>
    </location>
</feature>
<gene>
    <name evidence="2" type="ORF">EI684_07125</name>
</gene>
<dbReference type="AlphaFoldDB" id="A0A426U3I4"/>
<comment type="caution">
    <text evidence="2">The sequence shown here is derived from an EMBL/GenBank/DDBJ whole genome shotgun (WGS) entry which is preliminary data.</text>
</comment>
<protein>
    <submittedName>
        <fullName evidence="2">Uncharacterized protein</fullName>
    </submittedName>
</protein>